<feature type="domain" description="CWH43-like N-terminal" evidence="7">
    <location>
        <begin position="6"/>
        <end position="219"/>
    </location>
</feature>
<organism evidence="8 9">
    <name type="scientific">Extremus antarcticus</name>
    <dbReference type="NCBI Taxonomy" id="702011"/>
    <lineage>
        <taxon>Eukaryota</taxon>
        <taxon>Fungi</taxon>
        <taxon>Dikarya</taxon>
        <taxon>Ascomycota</taxon>
        <taxon>Pezizomycotina</taxon>
        <taxon>Dothideomycetes</taxon>
        <taxon>Dothideomycetidae</taxon>
        <taxon>Mycosphaerellales</taxon>
        <taxon>Extremaceae</taxon>
        <taxon>Extremus</taxon>
    </lineage>
</organism>
<dbReference type="PANTHER" id="PTHR21324">
    <property type="entry name" value="FASTING-INDUCIBLE INTEGRAL MEMBRANE PROTEIN TM6P1-RELATED"/>
    <property type="match status" value="1"/>
</dbReference>
<keyword evidence="9" id="KW-1185">Reference proteome</keyword>
<keyword evidence="4 6" id="KW-0472">Membrane</keyword>
<feature type="compositionally biased region" description="Polar residues" evidence="5">
    <location>
        <begin position="269"/>
        <end position="286"/>
    </location>
</feature>
<evidence type="ECO:0000256" key="2">
    <source>
        <dbReference type="ARBA" id="ARBA00022692"/>
    </source>
</evidence>
<feature type="transmembrane region" description="Helical" evidence="6">
    <location>
        <begin position="130"/>
        <end position="147"/>
    </location>
</feature>
<evidence type="ECO:0000256" key="4">
    <source>
        <dbReference type="ARBA" id="ARBA00023136"/>
    </source>
</evidence>
<feature type="transmembrane region" description="Helical" evidence="6">
    <location>
        <begin position="96"/>
        <end position="118"/>
    </location>
</feature>
<proteinExistence type="predicted"/>
<dbReference type="GO" id="GO:0012505">
    <property type="term" value="C:endomembrane system"/>
    <property type="evidence" value="ECO:0007669"/>
    <property type="project" value="UniProtKB-SubCell"/>
</dbReference>
<feature type="transmembrane region" description="Helical" evidence="6">
    <location>
        <begin position="59"/>
        <end position="76"/>
    </location>
</feature>
<dbReference type="Proteomes" id="UP001271007">
    <property type="component" value="Unassembled WGS sequence"/>
</dbReference>
<evidence type="ECO:0000259" key="7">
    <source>
        <dbReference type="Pfam" id="PF10277"/>
    </source>
</evidence>
<dbReference type="InterPro" id="IPR050911">
    <property type="entry name" value="DRAM/TMEM150_Autophagy_Mod"/>
</dbReference>
<dbReference type="Pfam" id="PF10277">
    <property type="entry name" value="Frag1"/>
    <property type="match status" value="1"/>
</dbReference>
<feature type="transmembrane region" description="Helical" evidence="6">
    <location>
        <begin position="7"/>
        <end position="30"/>
    </location>
</feature>
<accession>A0AAJ0DNK4</accession>
<dbReference type="PANTHER" id="PTHR21324:SF2">
    <property type="entry name" value="EG:22E5.9 PROTEIN"/>
    <property type="match status" value="1"/>
</dbReference>
<feature type="region of interest" description="Disordered" evidence="5">
    <location>
        <begin position="252"/>
        <end position="286"/>
    </location>
</feature>
<comment type="subcellular location">
    <subcellularLocation>
        <location evidence="1">Endomembrane system</location>
        <topology evidence="1">Multi-pass membrane protein</topology>
    </subcellularLocation>
</comment>
<name>A0AAJ0DNK4_9PEZI</name>
<protein>
    <recommendedName>
        <fullName evidence="7">CWH43-like N-terminal domain-containing protein</fullName>
    </recommendedName>
</protein>
<dbReference type="GO" id="GO:0005886">
    <property type="term" value="C:plasma membrane"/>
    <property type="evidence" value="ECO:0007669"/>
    <property type="project" value="TreeGrafter"/>
</dbReference>
<dbReference type="AlphaFoldDB" id="A0AAJ0DNK4"/>
<gene>
    <name evidence="8" type="ORF">LTR09_005874</name>
</gene>
<feature type="transmembrane region" description="Helical" evidence="6">
    <location>
        <begin position="167"/>
        <end position="186"/>
    </location>
</feature>
<dbReference type="EMBL" id="JAWDJX010000017">
    <property type="protein sequence ID" value="KAK3053248.1"/>
    <property type="molecule type" value="Genomic_DNA"/>
</dbReference>
<reference evidence="8" key="1">
    <citation type="submission" date="2023-04" db="EMBL/GenBank/DDBJ databases">
        <title>Black Yeasts Isolated from many extreme environments.</title>
        <authorList>
            <person name="Coleine C."/>
            <person name="Stajich J.E."/>
            <person name="Selbmann L."/>
        </authorList>
    </citation>
    <scope>NUCLEOTIDE SEQUENCE</scope>
    <source>
        <strain evidence="8">CCFEE 5312</strain>
    </source>
</reference>
<feature type="transmembrane region" description="Helical" evidence="6">
    <location>
        <begin position="198"/>
        <end position="220"/>
    </location>
</feature>
<sequence>MFGLSYWFLPLFAGLVWFGTLLGMLAYWLAAGSPHYVEMGPNQRIAYISDVGATFLKPLFIAGSATMVVVFDLAFISERWLRHKARLTPTYSKWEAFLSVCGIIFAIAGAAGLILLSIFDTKHYPKTHDAMLGLFIGGYVISAIFICAEYQRLGIHFRHHSVLRNSFWLKLAFIIVELSLAIAFGVTQYKKHYNVSAILEWIIALIYIFYVWSFIIDFLPATKTKHPDSRFPVIKKGQDPNAEMTEAAGNVSGGPVYSNGGHAEDANGYGNQSSMADSRQTPSRNF</sequence>
<keyword evidence="3 6" id="KW-1133">Transmembrane helix</keyword>
<comment type="caution">
    <text evidence="8">The sequence shown here is derived from an EMBL/GenBank/DDBJ whole genome shotgun (WGS) entry which is preliminary data.</text>
</comment>
<evidence type="ECO:0000256" key="1">
    <source>
        <dbReference type="ARBA" id="ARBA00004127"/>
    </source>
</evidence>
<evidence type="ECO:0000256" key="3">
    <source>
        <dbReference type="ARBA" id="ARBA00022989"/>
    </source>
</evidence>
<evidence type="ECO:0000313" key="9">
    <source>
        <dbReference type="Proteomes" id="UP001271007"/>
    </source>
</evidence>
<evidence type="ECO:0000313" key="8">
    <source>
        <dbReference type="EMBL" id="KAK3053248.1"/>
    </source>
</evidence>
<evidence type="ECO:0000256" key="5">
    <source>
        <dbReference type="SAM" id="MobiDB-lite"/>
    </source>
</evidence>
<keyword evidence="2 6" id="KW-0812">Transmembrane</keyword>
<dbReference type="InterPro" id="IPR019402">
    <property type="entry name" value="CWH43_N"/>
</dbReference>
<evidence type="ECO:0000256" key="6">
    <source>
        <dbReference type="SAM" id="Phobius"/>
    </source>
</evidence>